<evidence type="ECO:0000256" key="3">
    <source>
        <dbReference type="ARBA" id="ARBA00022723"/>
    </source>
</evidence>
<keyword evidence="5 8" id="KW-0456">Lyase</keyword>
<name>A0A1Y2BEG4_9TREE</name>
<keyword evidence="4 7" id="KW-0862">Zinc</keyword>
<dbReference type="STRING" id="71784.A0A1Y2BEG4"/>
<comment type="similarity">
    <text evidence="1 8">Belongs to the beta-class carbonic anhydrase family.</text>
</comment>
<keyword evidence="3 7" id="KW-0479">Metal-binding</keyword>
<dbReference type="FunCoup" id="A0A1Y2BEG4">
    <property type="interactions" value="245"/>
</dbReference>
<dbReference type="Gene3D" id="3.40.1050.10">
    <property type="entry name" value="Carbonic anhydrase"/>
    <property type="match status" value="1"/>
</dbReference>
<dbReference type="EC" id="4.2.1.1" evidence="2 8"/>
<dbReference type="PANTHER" id="PTHR11002:SF76">
    <property type="entry name" value="CARBONIC ANHYDRASE"/>
    <property type="match status" value="1"/>
</dbReference>
<feature type="binding site" evidence="7">
    <location>
        <position position="103"/>
    </location>
    <ligand>
        <name>Zn(2+)</name>
        <dbReference type="ChEBI" id="CHEBI:29105"/>
    </ligand>
</feature>
<dbReference type="GO" id="GO:0008270">
    <property type="term" value="F:zinc ion binding"/>
    <property type="evidence" value="ECO:0007669"/>
    <property type="project" value="UniProtKB-UniRule"/>
</dbReference>
<accession>A0A1Y2BEG4</accession>
<dbReference type="InterPro" id="IPR001765">
    <property type="entry name" value="Carbonic_anhydrase"/>
</dbReference>
<comment type="function">
    <text evidence="8">Reversible hydration of carbon dioxide.</text>
</comment>
<comment type="cofactor">
    <cofactor evidence="7">
        <name>Zn(2+)</name>
        <dbReference type="ChEBI" id="CHEBI:29105"/>
    </cofactor>
    <text evidence="7">Binds 1 zinc ion per subunit.</text>
</comment>
<sequence length="219" mass="24027">MFTARFPELKRLFDANARWAEEMNEQDPDFLPGTMKGQFPKFLWFGCADSRVPESVLLEQKPGVLFVHRNIANQFHPEDDSANAVLEYGIGPVGCQHVMIVAHTGCGGCIVAHDSPPPAPQAEETTTPLGRFIAPLIELRHSLPAGADGVNDLILANLRRSVENMTKSPAIQTAWELGRKGELQHIYVHGMIYDMASGRLKDLGLSVGPEGPVSLFDEV</sequence>
<dbReference type="Proteomes" id="UP000193986">
    <property type="component" value="Unassembled WGS sequence"/>
</dbReference>
<comment type="catalytic activity">
    <reaction evidence="6 8">
        <text>hydrogencarbonate + H(+) = CO2 + H2O</text>
        <dbReference type="Rhea" id="RHEA:10748"/>
        <dbReference type="ChEBI" id="CHEBI:15377"/>
        <dbReference type="ChEBI" id="CHEBI:15378"/>
        <dbReference type="ChEBI" id="CHEBI:16526"/>
        <dbReference type="ChEBI" id="CHEBI:17544"/>
        <dbReference type="EC" id="4.2.1.1"/>
    </reaction>
</comment>
<dbReference type="AlphaFoldDB" id="A0A1Y2BEG4"/>
<feature type="binding site" evidence="7">
    <location>
        <position position="49"/>
    </location>
    <ligand>
        <name>Zn(2+)</name>
        <dbReference type="ChEBI" id="CHEBI:29105"/>
    </ligand>
</feature>
<evidence type="ECO:0000256" key="7">
    <source>
        <dbReference type="PIRSR" id="PIRSR601765-1"/>
    </source>
</evidence>
<proteinExistence type="inferred from homology"/>
<dbReference type="SMART" id="SM00947">
    <property type="entry name" value="Pro_CA"/>
    <property type="match status" value="1"/>
</dbReference>
<evidence type="ECO:0000256" key="6">
    <source>
        <dbReference type="ARBA" id="ARBA00048348"/>
    </source>
</evidence>
<reference evidence="9 10" key="1">
    <citation type="submission" date="2016-07" db="EMBL/GenBank/DDBJ databases">
        <title>Pervasive Adenine N6-methylation of Active Genes in Fungi.</title>
        <authorList>
            <consortium name="DOE Joint Genome Institute"/>
            <person name="Mondo S.J."/>
            <person name="Dannebaum R.O."/>
            <person name="Kuo R.C."/>
            <person name="Labutti K."/>
            <person name="Haridas S."/>
            <person name="Kuo A."/>
            <person name="Salamov A."/>
            <person name="Ahrendt S.R."/>
            <person name="Lipzen A."/>
            <person name="Sullivan W."/>
            <person name="Andreopoulos W.B."/>
            <person name="Clum A."/>
            <person name="Lindquist E."/>
            <person name="Daum C."/>
            <person name="Ramamoorthy G.K."/>
            <person name="Gryganskyi A."/>
            <person name="Culley D."/>
            <person name="Magnuson J.K."/>
            <person name="James T.Y."/>
            <person name="O'Malley M.A."/>
            <person name="Stajich J.E."/>
            <person name="Spatafora J.W."/>
            <person name="Visel A."/>
            <person name="Grigoriev I.V."/>
        </authorList>
    </citation>
    <scope>NUCLEOTIDE SEQUENCE [LARGE SCALE GENOMIC DNA]</scope>
    <source>
        <strain evidence="9 10">68-887.2</strain>
    </source>
</reference>
<dbReference type="InterPro" id="IPR036874">
    <property type="entry name" value="Carbonic_anhydrase_sf"/>
</dbReference>
<dbReference type="EMBL" id="MCFC01000008">
    <property type="protein sequence ID" value="ORY32930.1"/>
    <property type="molecule type" value="Genomic_DNA"/>
</dbReference>
<feature type="binding site" evidence="7">
    <location>
        <position position="106"/>
    </location>
    <ligand>
        <name>Zn(2+)</name>
        <dbReference type="ChEBI" id="CHEBI:29105"/>
    </ligand>
</feature>
<evidence type="ECO:0000256" key="2">
    <source>
        <dbReference type="ARBA" id="ARBA00012925"/>
    </source>
</evidence>
<dbReference type="GO" id="GO:0071244">
    <property type="term" value="P:cellular response to carbon dioxide"/>
    <property type="evidence" value="ECO:0007669"/>
    <property type="project" value="TreeGrafter"/>
</dbReference>
<organism evidence="9 10">
    <name type="scientific">Naematelia encephala</name>
    <dbReference type="NCBI Taxonomy" id="71784"/>
    <lineage>
        <taxon>Eukaryota</taxon>
        <taxon>Fungi</taxon>
        <taxon>Dikarya</taxon>
        <taxon>Basidiomycota</taxon>
        <taxon>Agaricomycotina</taxon>
        <taxon>Tremellomycetes</taxon>
        <taxon>Tremellales</taxon>
        <taxon>Naemateliaceae</taxon>
        <taxon>Naematelia</taxon>
    </lineage>
</organism>
<dbReference type="GO" id="GO:0004089">
    <property type="term" value="F:carbonate dehydratase activity"/>
    <property type="evidence" value="ECO:0007669"/>
    <property type="project" value="UniProtKB-UniRule"/>
</dbReference>
<evidence type="ECO:0000256" key="1">
    <source>
        <dbReference type="ARBA" id="ARBA00006217"/>
    </source>
</evidence>
<dbReference type="InParanoid" id="A0A1Y2BEG4"/>
<dbReference type="OrthoDB" id="10248475at2759"/>
<dbReference type="Pfam" id="PF00484">
    <property type="entry name" value="Pro_CA"/>
    <property type="match status" value="1"/>
</dbReference>
<feature type="binding site" evidence="7">
    <location>
        <position position="47"/>
    </location>
    <ligand>
        <name>Zn(2+)</name>
        <dbReference type="ChEBI" id="CHEBI:29105"/>
    </ligand>
</feature>
<evidence type="ECO:0000313" key="10">
    <source>
        <dbReference type="Proteomes" id="UP000193986"/>
    </source>
</evidence>
<gene>
    <name evidence="9" type="ORF">BCR39DRAFT_557480</name>
</gene>
<protein>
    <recommendedName>
        <fullName evidence="2 8">Carbonic anhydrase</fullName>
        <ecNumber evidence="2 8">4.2.1.1</ecNumber>
    </recommendedName>
    <alternativeName>
        <fullName evidence="8">Carbonate dehydratase</fullName>
    </alternativeName>
</protein>
<evidence type="ECO:0000256" key="5">
    <source>
        <dbReference type="ARBA" id="ARBA00023239"/>
    </source>
</evidence>
<dbReference type="SUPFAM" id="SSF53056">
    <property type="entry name" value="beta-carbonic anhydrase, cab"/>
    <property type="match status" value="1"/>
</dbReference>
<dbReference type="GO" id="GO:0034599">
    <property type="term" value="P:cellular response to oxidative stress"/>
    <property type="evidence" value="ECO:0007669"/>
    <property type="project" value="TreeGrafter"/>
</dbReference>
<evidence type="ECO:0000256" key="8">
    <source>
        <dbReference type="RuleBase" id="RU003956"/>
    </source>
</evidence>
<evidence type="ECO:0000313" key="9">
    <source>
        <dbReference type="EMBL" id="ORY32930.1"/>
    </source>
</evidence>
<comment type="caution">
    <text evidence="9">The sequence shown here is derived from an EMBL/GenBank/DDBJ whole genome shotgun (WGS) entry which is preliminary data.</text>
</comment>
<evidence type="ECO:0000256" key="4">
    <source>
        <dbReference type="ARBA" id="ARBA00022833"/>
    </source>
</evidence>
<keyword evidence="10" id="KW-1185">Reference proteome</keyword>
<dbReference type="PANTHER" id="PTHR11002">
    <property type="entry name" value="CARBONIC ANHYDRASE"/>
    <property type="match status" value="1"/>
</dbReference>